<evidence type="ECO:0000313" key="2">
    <source>
        <dbReference type="Proteomes" id="UP001595548"/>
    </source>
</evidence>
<comment type="caution">
    <text evidence="1">The sequence shown here is derived from an EMBL/GenBank/DDBJ whole genome shotgun (WGS) entry which is preliminary data.</text>
</comment>
<keyword evidence="2" id="KW-1185">Reference proteome</keyword>
<dbReference type="PIRSF" id="PIRSF037290">
    <property type="entry name" value="UCP037290"/>
    <property type="match status" value="1"/>
</dbReference>
<gene>
    <name evidence="1" type="primary">imuA</name>
    <name evidence="1" type="ORF">ACFOEB_17205</name>
</gene>
<proteinExistence type="predicted"/>
<reference evidence="2" key="1">
    <citation type="journal article" date="2019" name="Int. J. Syst. Evol. Microbiol.">
        <title>The Global Catalogue of Microorganisms (GCM) 10K type strain sequencing project: providing services to taxonomists for standard genome sequencing and annotation.</title>
        <authorList>
            <consortium name="The Broad Institute Genomics Platform"/>
            <consortium name="The Broad Institute Genome Sequencing Center for Infectious Disease"/>
            <person name="Wu L."/>
            <person name="Ma J."/>
        </authorList>
    </citation>
    <scope>NUCLEOTIDE SEQUENCE [LARGE SCALE GENOMIC DNA]</scope>
    <source>
        <strain evidence="2">KCTC 52141</strain>
    </source>
</reference>
<dbReference type="SUPFAM" id="SSF52540">
    <property type="entry name" value="P-loop containing nucleoside triphosphate hydrolases"/>
    <property type="match status" value="1"/>
</dbReference>
<dbReference type="NCBIfam" id="NF033429">
    <property type="entry name" value="ImuA_translesion"/>
    <property type="match status" value="1"/>
</dbReference>
<name>A0ABV7HXW6_9GAMM</name>
<dbReference type="RefSeq" id="WP_382418451.1">
    <property type="nucleotide sequence ID" value="NZ_AP031500.1"/>
</dbReference>
<organism evidence="1 2">
    <name type="scientific">Gilvimarinus japonicus</name>
    <dbReference type="NCBI Taxonomy" id="1796469"/>
    <lineage>
        <taxon>Bacteria</taxon>
        <taxon>Pseudomonadati</taxon>
        <taxon>Pseudomonadota</taxon>
        <taxon>Gammaproteobacteria</taxon>
        <taxon>Cellvibrionales</taxon>
        <taxon>Cellvibrionaceae</taxon>
        <taxon>Gilvimarinus</taxon>
    </lineage>
</organism>
<sequence length="226" mass="25050">MPSLDELLQQRTVYRGRQLAPPAPVRPSGFAPLDRVLGGGLPAVGVNRLQSPTGIGELRLLLPYLLAGPTQGKLLVFINPPGRPYPDFWYNAGVDLNDVQVLHTTDTKQALWSAEQCLQSGCCLSVLLWQNNLEVSQLKRLQLAAIEGGASLWWLQPPRRENISLPLHLSLLLQASSIGIQATITKRKGGWATAPITLDWRERWPEQTIAPLPANVRPLRSKRRRA</sequence>
<dbReference type="EMBL" id="JBHRTL010000031">
    <property type="protein sequence ID" value="MFC3156950.1"/>
    <property type="molecule type" value="Genomic_DNA"/>
</dbReference>
<protein>
    <submittedName>
        <fullName evidence="1">Translesion DNA synthesis-associated protein ImuA</fullName>
    </submittedName>
</protein>
<dbReference type="Proteomes" id="UP001595548">
    <property type="component" value="Unassembled WGS sequence"/>
</dbReference>
<evidence type="ECO:0000313" key="1">
    <source>
        <dbReference type="EMBL" id="MFC3156950.1"/>
    </source>
</evidence>
<dbReference type="InterPro" id="IPR047610">
    <property type="entry name" value="ImuA_translesion"/>
</dbReference>
<dbReference type="InterPro" id="IPR017166">
    <property type="entry name" value="UCP037290"/>
</dbReference>
<dbReference type="Gene3D" id="3.40.50.300">
    <property type="entry name" value="P-loop containing nucleotide triphosphate hydrolases"/>
    <property type="match status" value="1"/>
</dbReference>
<accession>A0ABV7HXW6</accession>
<dbReference type="InterPro" id="IPR027417">
    <property type="entry name" value="P-loop_NTPase"/>
</dbReference>